<keyword evidence="2" id="KW-0902">Two-component regulatory system</keyword>
<evidence type="ECO:0000259" key="6">
    <source>
        <dbReference type="PROSITE" id="PS50110"/>
    </source>
</evidence>
<reference evidence="8 9" key="1">
    <citation type="journal article" date="2018" name="Pathog. Dis.">
        <title>Whole-genome sequencing based characterization of antimicrobial resistance in Enterococcus.</title>
        <authorList>
            <person name="Tyson G."/>
        </authorList>
    </citation>
    <scope>NUCLEOTIDE SEQUENCE [LARGE SCALE GENOMIC DNA]</scope>
    <source>
        <strain evidence="8 9">CVM N55263</strain>
    </source>
</reference>
<feature type="domain" description="HTH LytTR-type" evidence="7">
    <location>
        <begin position="163"/>
        <end position="258"/>
    </location>
</feature>
<dbReference type="GO" id="GO:0000156">
    <property type="term" value="F:phosphorelay response regulator activity"/>
    <property type="evidence" value="ECO:0007669"/>
    <property type="project" value="InterPro"/>
</dbReference>
<dbReference type="SMART" id="SM00850">
    <property type="entry name" value="LytTR"/>
    <property type="match status" value="1"/>
</dbReference>
<dbReference type="EMBL" id="PUAP01000004">
    <property type="protein sequence ID" value="PQF25463.1"/>
    <property type="molecule type" value="Genomic_DNA"/>
</dbReference>
<proteinExistence type="predicted"/>
<evidence type="ECO:0000256" key="3">
    <source>
        <dbReference type="ARBA" id="ARBA00023159"/>
    </source>
</evidence>
<keyword evidence="3" id="KW-0010">Activator</keyword>
<organism evidence="8 9">
    <name type="scientific">Enterococcus mundtii</name>
    <dbReference type="NCBI Taxonomy" id="53346"/>
    <lineage>
        <taxon>Bacteria</taxon>
        <taxon>Bacillati</taxon>
        <taxon>Bacillota</taxon>
        <taxon>Bacilli</taxon>
        <taxon>Lactobacillales</taxon>
        <taxon>Enterococcaceae</taxon>
        <taxon>Enterococcus</taxon>
    </lineage>
</organism>
<keyword evidence="5" id="KW-0597">Phosphoprotein</keyword>
<gene>
    <name evidence="8" type="ORF">CUS89_01490</name>
</gene>
<dbReference type="Pfam" id="PF00072">
    <property type="entry name" value="Response_reg"/>
    <property type="match status" value="1"/>
</dbReference>
<dbReference type="PANTHER" id="PTHR37299">
    <property type="entry name" value="TRANSCRIPTIONAL REGULATOR-RELATED"/>
    <property type="match status" value="1"/>
</dbReference>
<dbReference type="InterPro" id="IPR007492">
    <property type="entry name" value="LytTR_DNA-bd_dom"/>
</dbReference>
<dbReference type="PROSITE" id="PS50110">
    <property type="entry name" value="RESPONSE_REGULATORY"/>
    <property type="match status" value="1"/>
</dbReference>
<evidence type="ECO:0000259" key="7">
    <source>
        <dbReference type="PROSITE" id="PS50930"/>
    </source>
</evidence>
<dbReference type="AlphaFoldDB" id="A0A2S7RZ52"/>
<evidence type="ECO:0000256" key="2">
    <source>
        <dbReference type="ARBA" id="ARBA00023012"/>
    </source>
</evidence>
<name>A0A2S7RZ52_ENTMU</name>
<evidence type="ECO:0000256" key="4">
    <source>
        <dbReference type="ARBA" id="ARBA00037164"/>
    </source>
</evidence>
<dbReference type="SUPFAM" id="SSF52172">
    <property type="entry name" value="CheY-like"/>
    <property type="match status" value="1"/>
</dbReference>
<dbReference type="SMART" id="SM00448">
    <property type="entry name" value="REC"/>
    <property type="match status" value="1"/>
</dbReference>
<dbReference type="Gene3D" id="3.40.50.2300">
    <property type="match status" value="1"/>
</dbReference>
<dbReference type="Proteomes" id="UP000237934">
    <property type="component" value="Unassembled WGS sequence"/>
</dbReference>
<keyword evidence="8" id="KW-0238">DNA-binding</keyword>
<comment type="function">
    <text evidence="4">Required for high-level post-exponential phase expression of a series of secreted proteins.</text>
</comment>
<dbReference type="InterPro" id="IPR011006">
    <property type="entry name" value="CheY-like_superfamily"/>
</dbReference>
<comment type="caution">
    <text evidence="8">The sequence shown here is derived from an EMBL/GenBank/DDBJ whole genome shotgun (WGS) entry which is preliminary data.</text>
</comment>
<sequence>MWTMKNIFSFKKFRLTTKEEQPMIEIFICEDEKDQRRKLTNFIHDYINAEGYDMRISLATANPQEILAYVEKHQPSGLYFIDIDLNTTINGLQMASKIREKDKDSFIVFVTTHVELMQYTFKHKLEALDFINKGEFKEMRKQIVENIDYVHSYQKSVNEALTFKIEMNNRTITEKLDNIMFFETSGNKHRVIMHAQNRQIEFYGSLNEIEKQVDVFYRCHRSFLVNKNNIKEIDKTNRELIMKNGEVCLVSSRVINKL</sequence>
<dbReference type="InterPro" id="IPR001789">
    <property type="entry name" value="Sig_transdc_resp-reg_receiver"/>
</dbReference>
<keyword evidence="1" id="KW-0963">Cytoplasm</keyword>
<dbReference type="Pfam" id="PF04397">
    <property type="entry name" value="LytTR"/>
    <property type="match status" value="1"/>
</dbReference>
<evidence type="ECO:0000313" key="9">
    <source>
        <dbReference type="Proteomes" id="UP000237934"/>
    </source>
</evidence>
<accession>A0A2S7RZ52</accession>
<evidence type="ECO:0000256" key="1">
    <source>
        <dbReference type="ARBA" id="ARBA00022490"/>
    </source>
</evidence>
<dbReference type="InterPro" id="IPR046947">
    <property type="entry name" value="LytR-like"/>
</dbReference>
<dbReference type="PROSITE" id="PS50930">
    <property type="entry name" value="HTH_LYTTR"/>
    <property type="match status" value="1"/>
</dbReference>
<evidence type="ECO:0000256" key="5">
    <source>
        <dbReference type="PROSITE-ProRule" id="PRU00169"/>
    </source>
</evidence>
<dbReference type="PANTHER" id="PTHR37299:SF3">
    <property type="entry name" value="STAGE 0 SPORULATION PROTEIN A HOMOLOG"/>
    <property type="match status" value="1"/>
</dbReference>
<feature type="modified residue" description="4-aspartylphosphate" evidence="5">
    <location>
        <position position="82"/>
    </location>
</feature>
<dbReference type="GO" id="GO:0003677">
    <property type="term" value="F:DNA binding"/>
    <property type="evidence" value="ECO:0007669"/>
    <property type="project" value="UniProtKB-KW"/>
</dbReference>
<protein>
    <submittedName>
        <fullName evidence="8">DNA-binding response regulator</fullName>
    </submittedName>
</protein>
<feature type="domain" description="Response regulatory" evidence="6">
    <location>
        <begin position="25"/>
        <end position="148"/>
    </location>
</feature>
<evidence type="ECO:0000313" key="8">
    <source>
        <dbReference type="EMBL" id="PQF25463.1"/>
    </source>
</evidence>
<dbReference type="Gene3D" id="2.40.50.1020">
    <property type="entry name" value="LytTr DNA-binding domain"/>
    <property type="match status" value="1"/>
</dbReference>